<evidence type="ECO:0000259" key="1">
    <source>
        <dbReference type="PROSITE" id="PS51232"/>
    </source>
</evidence>
<organism evidence="2 3">
    <name type="scientific">Dryococelus australis</name>
    <dbReference type="NCBI Taxonomy" id="614101"/>
    <lineage>
        <taxon>Eukaryota</taxon>
        <taxon>Metazoa</taxon>
        <taxon>Ecdysozoa</taxon>
        <taxon>Arthropoda</taxon>
        <taxon>Hexapoda</taxon>
        <taxon>Insecta</taxon>
        <taxon>Pterygota</taxon>
        <taxon>Neoptera</taxon>
        <taxon>Polyneoptera</taxon>
        <taxon>Phasmatodea</taxon>
        <taxon>Verophasmatodea</taxon>
        <taxon>Anareolatae</taxon>
        <taxon>Phasmatidae</taxon>
        <taxon>Eurycanthinae</taxon>
        <taxon>Dryococelus</taxon>
    </lineage>
</organism>
<name>A0ABQ9HCI0_9NEOP</name>
<gene>
    <name evidence="2" type="ORF">PR048_018519</name>
</gene>
<dbReference type="Proteomes" id="UP001159363">
    <property type="component" value="Chromosome 5"/>
</dbReference>
<dbReference type="PANTHER" id="PTHR45725:SF1">
    <property type="entry name" value="DISHEVELLED ASSOCIATED ACTIVATOR OF MORPHOGENESIS, ISOFORM D"/>
    <property type="match status" value="1"/>
</dbReference>
<evidence type="ECO:0000313" key="3">
    <source>
        <dbReference type="Proteomes" id="UP001159363"/>
    </source>
</evidence>
<comment type="caution">
    <text evidence="2">The sequence shown here is derived from an EMBL/GenBank/DDBJ whole genome shotgun (WGS) entry which is preliminary data.</text>
</comment>
<dbReference type="EMBL" id="JARBHB010000006">
    <property type="protein sequence ID" value="KAJ8882031.1"/>
    <property type="molecule type" value="Genomic_DNA"/>
</dbReference>
<evidence type="ECO:0000313" key="2">
    <source>
        <dbReference type="EMBL" id="KAJ8882031.1"/>
    </source>
</evidence>
<dbReference type="InterPro" id="IPR010473">
    <property type="entry name" value="GTPase-bd"/>
</dbReference>
<sequence length="453" mass="51290">MVGTSDQLAGGGGLAWRGRRIHLSRGVACVCVQDDEPPEITYCVVDQAGTLQALTPTQPMPDEEELNAKFAELVEELDLTATNKAAMLSLPLEKKWQIYCSRKKVMSTKPYIVISTLEYDATVWDPYVEVEVRELEKVQRKAARWMKGTWRRQGQEDEEDGNYRPSVMMKEMGWSSLKDRRKDEQLVRMYRMNEEGGWGGLHCKLSKGVFRGRGNNSEKLQRVWRRTEGGRLSVLVRSVREWNVLREELVSVRGVGKFRKGVEKELVGTKKECLIYYTYLSTTLKEFKHYQCVETSCVLTVSSCFTQLQFPLDSEEEVRARTRQLDGLKTALRTQPHSFVLRFIELEGLAALLSFLSTMDYATSQSSIHTSLIGCVKALMNNSTGRAHVLAHPTGINTIAQSLSTENIKTKVAVLEILGAVCLVPGGHKKVLEAMLHYQRFSAERTRFQVPPS</sequence>
<dbReference type="PROSITE" id="PS51232">
    <property type="entry name" value="GBD_FH3"/>
    <property type="match status" value="1"/>
</dbReference>
<dbReference type="SUPFAM" id="SSF48371">
    <property type="entry name" value="ARM repeat"/>
    <property type="match status" value="1"/>
</dbReference>
<proteinExistence type="predicted"/>
<protein>
    <recommendedName>
        <fullName evidence="1">GBD/FH3 domain-containing protein</fullName>
    </recommendedName>
</protein>
<dbReference type="Gene3D" id="1.25.10.10">
    <property type="entry name" value="Leucine-rich Repeat Variant"/>
    <property type="match status" value="2"/>
</dbReference>
<dbReference type="SMART" id="SM01140">
    <property type="entry name" value="Drf_GBD"/>
    <property type="match status" value="1"/>
</dbReference>
<dbReference type="InterPro" id="IPR051425">
    <property type="entry name" value="Formin_Homology"/>
</dbReference>
<feature type="domain" description="GBD/FH3" evidence="1">
    <location>
        <begin position="58"/>
        <end position="453"/>
    </location>
</feature>
<accession>A0ABQ9HCI0</accession>
<keyword evidence="3" id="KW-1185">Reference proteome</keyword>
<reference evidence="2 3" key="1">
    <citation type="submission" date="2023-02" db="EMBL/GenBank/DDBJ databases">
        <title>LHISI_Scaffold_Assembly.</title>
        <authorList>
            <person name="Stuart O.P."/>
            <person name="Cleave R."/>
            <person name="Magrath M.J.L."/>
            <person name="Mikheyev A.S."/>
        </authorList>
    </citation>
    <scope>NUCLEOTIDE SEQUENCE [LARGE SCALE GENOMIC DNA]</scope>
    <source>
        <strain evidence="2">Daus_M_001</strain>
        <tissue evidence="2">Leg muscle</tissue>
    </source>
</reference>
<dbReference type="PANTHER" id="PTHR45725">
    <property type="entry name" value="FORMIN HOMOLOGY 2 FAMILY MEMBER"/>
    <property type="match status" value="1"/>
</dbReference>
<dbReference type="Pfam" id="PF06371">
    <property type="entry name" value="Drf_GBD"/>
    <property type="match status" value="2"/>
</dbReference>
<dbReference type="InterPro" id="IPR011989">
    <property type="entry name" value="ARM-like"/>
</dbReference>
<dbReference type="InterPro" id="IPR016024">
    <property type="entry name" value="ARM-type_fold"/>
</dbReference>
<dbReference type="InterPro" id="IPR014768">
    <property type="entry name" value="GBD/FH3_dom"/>
</dbReference>